<accession>A0ABV6MSW1</accession>
<evidence type="ECO:0000313" key="3">
    <source>
        <dbReference type="Proteomes" id="UP001589810"/>
    </source>
</evidence>
<comment type="caution">
    <text evidence="2">The sequence shown here is derived from an EMBL/GenBank/DDBJ whole genome shotgun (WGS) entry which is preliminary data.</text>
</comment>
<organism evidence="2 3">
    <name type="scientific">Kutzneria chonburiensis</name>
    <dbReference type="NCBI Taxonomy" id="1483604"/>
    <lineage>
        <taxon>Bacteria</taxon>
        <taxon>Bacillati</taxon>
        <taxon>Actinomycetota</taxon>
        <taxon>Actinomycetes</taxon>
        <taxon>Pseudonocardiales</taxon>
        <taxon>Pseudonocardiaceae</taxon>
        <taxon>Kutzneria</taxon>
    </lineage>
</organism>
<gene>
    <name evidence="2" type="ORF">ACFFH7_18005</name>
</gene>
<dbReference type="RefSeq" id="WP_273940716.1">
    <property type="nucleotide sequence ID" value="NZ_CP097263.1"/>
</dbReference>
<evidence type="ECO:0008006" key="4">
    <source>
        <dbReference type="Google" id="ProtNLM"/>
    </source>
</evidence>
<evidence type="ECO:0000256" key="1">
    <source>
        <dbReference type="SAM" id="SignalP"/>
    </source>
</evidence>
<dbReference type="Proteomes" id="UP001589810">
    <property type="component" value="Unassembled WGS sequence"/>
</dbReference>
<reference evidence="2 3" key="1">
    <citation type="submission" date="2024-09" db="EMBL/GenBank/DDBJ databases">
        <authorList>
            <person name="Sun Q."/>
            <person name="Mori K."/>
        </authorList>
    </citation>
    <scope>NUCLEOTIDE SEQUENCE [LARGE SCALE GENOMIC DNA]</scope>
    <source>
        <strain evidence="2 3">TBRC 1432</strain>
    </source>
</reference>
<feature type="signal peptide" evidence="1">
    <location>
        <begin position="1"/>
        <end position="23"/>
    </location>
</feature>
<keyword evidence="3" id="KW-1185">Reference proteome</keyword>
<proteinExistence type="predicted"/>
<protein>
    <recommendedName>
        <fullName evidence="4">HAF repeat-containing protein</fullName>
    </recommendedName>
</protein>
<dbReference type="EMBL" id="JBHLUD010000005">
    <property type="protein sequence ID" value="MFC0543403.1"/>
    <property type="molecule type" value="Genomic_DNA"/>
</dbReference>
<keyword evidence="1" id="KW-0732">Signal</keyword>
<evidence type="ECO:0000313" key="2">
    <source>
        <dbReference type="EMBL" id="MFC0543403.1"/>
    </source>
</evidence>
<sequence>MGTRLLTVISIIGLAAVITPAVADGAPAHICRWEASALALPAGVDRGWVTGSSANGSFVGVVSDHGGAHQVAVWRNGSPTLVGGRGVDTEAFDVNDAGDLAGATYPEVGVSTPVIYHNGAWSTLSNGTRSLNGEAVGVNNAGQVVATVLDGARVHVGVWNVDHPDQVTYLDLPPGEDAAYTAIDELGNIVASTWSGRAFLFTAGRSTVELQAETPHDWIEARGVHDGHIVGRSGSNAVEWDFTGAVVADLVENGNAFAVNAADQVVGDSGASHYLWHRGQVDGVLGAPEGASSWSAATITDSGVAAGSFTNGTPLPAQWSCQG</sequence>
<feature type="chain" id="PRO_5047420142" description="HAF repeat-containing protein" evidence="1">
    <location>
        <begin position="24"/>
        <end position="323"/>
    </location>
</feature>
<name>A0ABV6MSW1_9PSEU</name>